<evidence type="ECO:0000313" key="8">
    <source>
        <dbReference type="EMBL" id="PIR41351.1"/>
    </source>
</evidence>
<dbReference type="CDD" id="cd06223">
    <property type="entry name" value="PRTases_typeI"/>
    <property type="match status" value="1"/>
</dbReference>
<comment type="pathway">
    <text evidence="1 6">Pyrimidine metabolism; UMP biosynthesis via de novo pathway; UMP from orotate: step 1/2.</text>
</comment>
<feature type="binding site" evidence="6">
    <location>
        <position position="154"/>
    </location>
    <ligand>
        <name>orotate</name>
        <dbReference type="ChEBI" id="CHEBI:30839"/>
    </ligand>
</feature>
<keyword evidence="6" id="KW-0460">Magnesium</keyword>
<dbReference type="NCBIfam" id="TIGR00336">
    <property type="entry name" value="pyrE"/>
    <property type="match status" value="1"/>
</dbReference>
<dbReference type="GO" id="GO:0019856">
    <property type="term" value="P:pyrimidine nucleobase biosynthetic process"/>
    <property type="evidence" value="ECO:0007669"/>
    <property type="project" value="TreeGrafter"/>
</dbReference>
<dbReference type="EMBL" id="PCXO01000006">
    <property type="protein sequence ID" value="PIR41351.1"/>
    <property type="molecule type" value="Genomic_DNA"/>
</dbReference>
<evidence type="ECO:0000256" key="2">
    <source>
        <dbReference type="ARBA" id="ARBA00011971"/>
    </source>
</evidence>
<dbReference type="EC" id="2.4.2.10" evidence="2 6"/>
<dbReference type="InterPro" id="IPR029057">
    <property type="entry name" value="PRTase-like"/>
</dbReference>
<dbReference type="PANTHER" id="PTHR19278:SF9">
    <property type="entry name" value="URIDINE 5'-MONOPHOSPHATE SYNTHASE"/>
    <property type="match status" value="1"/>
</dbReference>
<evidence type="ECO:0000256" key="4">
    <source>
        <dbReference type="ARBA" id="ARBA00022679"/>
    </source>
</evidence>
<dbReference type="GO" id="GO:0004588">
    <property type="term" value="F:orotate phosphoribosyltransferase activity"/>
    <property type="evidence" value="ECO:0007669"/>
    <property type="project" value="UniProtKB-UniRule"/>
</dbReference>
<evidence type="ECO:0000256" key="3">
    <source>
        <dbReference type="ARBA" id="ARBA00022676"/>
    </source>
</evidence>
<comment type="caution">
    <text evidence="8">The sequence shown here is derived from an EMBL/GenBank/DDBJ whole genome shotgun (WGS) entry which is preliminary data.</text>
</comment>
<dbReference type="Proteomes" id="UP000230232">
    <property type="component" value="Unassembled WGS sequence"/>
</dbReference>
<dbReference type="Pfam" id="PF00156">
    <property type="entry name" value="Pribosyltran"/>
    <property type="match status" value="1"/>
</dbReference>
<dbReference type="AlphaFoldDB" id="A0A2H0R498"/>
<dbReference type="InterPro" id="IPR000836">
    <property type="entry name" value="PRTase_dom"/>
</dbReference>
<comment type="cofactor">
    <cofactor evidence="6">
        <name>Mg(2+)</name>
        <dbReference type="ChEBI" id="CHEBI:18420"/>
    </cofactor>
</comment>
<evidence type="ECO:0000313" key="9">
    <source>
        <dbReference type="Proteomes" id="UP000230232"/>
    </source>
</evidence>
<dbReference type="SUPFAM" id="SSF53271">
    <property type="entry name" value="PRTase-like"/>
    <property type="match status" value="1"/>
</dbReference>
<dbReference type="UniPathway" id="UPA00070">
    <property type="reaction ID" value="UER00119"/>
</dbReference>
<feature type="binding site" description="in other chain" evidence="6">
    <location>
        <position position="96"/>
    </location>
    <ligand>
        <name>5-phospho-alpha-D-ribose 1-diphosphate</name>
        <dbReference type="ChEBI" id="CHEBI:58017"/>
        <note>ligand shared between dimeric partners</note>
    </ligand>
</feature>
<name>A0A2H0R498_9BACT</name>
<feature type="domain" description="Phosphoribosyltransferase" evidence="7">
    <location>
        <begin position="109"/>
        <end position="161"/>
    </location>
</feature>
<organism evidence="8 9">
    <name type="scientific">Candidatus Yanofskybacteria bacterium CG10_big_fil_rev_8_21_14_0_10_46_23</name>
    <dbReference type="NCBI Taxonomy" id="1975098"/>
    <lineage>
        <taxon>Bacteria</taxon>
        <taxon>Candidatus Yanofskyibacteriota</taxon>
    </lineage>
</organism>
<dbReference type="GO" id="GO:0044205">
    <property type="term" value="P:'de novo' UMP biosynthetic process"/>
    <property type="evidence" value="ECO:0007669"/>
    <property type="project" value="UniProtKB-UniRule"/>
</dbReference>
<comment type="subunit">
    <text evidence="6">Homodimer.</text>
</comment>
<feature type="binding site" evidence="6">
    <location>
        <position position="99"/>
    </location>
    <ligand>
        <name>5-phospho-alpha-D-ribose 1-diphosphate</name>
        <dbReference type="ChEBI" id="CHEBI:58017"/>
        <note>ligand shared between dimeric partners</note>
    </ligand>
</feature>
<reference evidence="8 9" key="1">
    <citation type="submission" date="2017-09" db="EMBL/GenBank/DDBJ databases">
        <title>Depth-based differentiation of microbial function through sediment-hosted aquifers and enrichment of novel symbionts in the deep terrestrial subsurface.</title>
        <authorList>
            <person name="Probst A.J."/>
            <person name="Ladd B."/>
            <person name="Jarett J.K."/>
            <person name="Geller-Mcgrath D.E."/>
            <person name="Sieber C.M."/>
            <person name="Emerson J.B."/>
            <person name="Anantharaman K."/>
            <person name="Thomas B.C."/>
            <person name="Malmstrom R."/>
            <person name="Stieglmeier M."/>
            <person name="Klingl A."/>
            <person name="Woyke T."/>
            <person name="Ryan C.M."/>
            <person name="Banfield J.F."/>
        </authorList>
    </citation>
    <scope>NUCLEOTIDE SEQUENCE [LARGE SCALE GENOMIC DNA]</scope>
    <source>
        <strain evidence="8">CG10_big_fil_rev_8_21_14_0_10_46_23</strain>
    </source>
</reference>
<comment type="similarity">
    <text evidence="6">Belongs to the purine/pyrimidine phosphoribosyltransferase family. PyrE subfamily.</text>
</comment>
<evidence type="ECO:0000256" key="5">
    <source>
        <dbReference type="ARBA" id="ARBA00022975"/>
    </source>
</evidence>
<proteinExistence type="inferred from homology"/>
<gene>
    <name evidence="6 8" type="primary">pyrE</name>
    <name evidence="8" type="ORF">COV31_01475</name>
</gene>
<feature type="binding site" description="in other chain" evidence="6">
    <location>
        <begin position="122"/>
        <end position="130"/>
    </location>
    <ligand>
        <name>5-phospho-alpha-D-ribose 1-diphosphate</name>
        <dbReference type="ChEBI" id="CHEBI:58017"/>
        <note>ligand shared between dimeric partners</note>
    </ligand>
</feature>
<evidence type="ECO:0000259" key="7">
    <source>
        <dbReference type="Pfam" id="PF00156"/>
    </source>
</evidence>
<dbReference type="HAMAP" id="MF_01208">
    <property type="entry name" value="PyrE"/>
    <property type="match status" value="1"/>
</dbReference>
<dbReference type="GO" id="GO:0000287">
    <property type="term" value="F:magnesium ion binding"/>
    <property type="evidence" value="ECO:0007669"/>
    <property type="project" value="UniProtKB-UniRule"/>
</dbReference>
<feature type="binding site" evidence="6">
    <location>
        <position position="101"/>
    </location>
    <ligand>
        <name>5-phospho-alpha-D-ribose 1-diphosphate</name>
        <dbReference type="ChEBI" id="CHEBI:58017"/>
        <note>ligand shared between dimeric partners</note>
    </ligand>
</feature>
<keyword evidence="5 6" id="KW-0665">Pyrimidine biosynthesis</keyword>
<accession>A0A2H0R498</accession>
<evidence type="ECO:0000256" key="6">
    <source>
        <dbReference type="HAMAP-Rule" id="MF_01208"/>
    </source>
</evidence>
<protein>
    <recommendedName>
        <fullName evidence="2 6">Orotate phosphoribosyltransferase</fullName>
        <shortName evidence="6">OPRT</shortName>
        <shortName evidence="6">OPRTase</shortName>
        <ecNumber evidence="2 6">2.4.2.10</ecNumber>
    </recommendedName>
</protein>
<comment type="catalytic activity">
    <reaction evidence="6">
        <text>orotidine 5'-phosphate + diphosphate = orotate + 5-phospho-alpha-D-ribose 1-diphosphate</text>
        <dbReference type="Rhea" id="RHEA:10380"/>
        <dbReference type="ChEBI" id="CHEBI:30839"/>
        <dbReference type="ChEBI" id="CHEBI:33019"/>
        <dbReference type="ChEBI" id="CHEBI:57538"/>
        <dbReference type="ChEBI" id="CHEBI:58017"/>
        <dbReference type="EC" id="2.4.2.10"/>
    </reaction>
</comment>
<dbReference type="InterPro" id="IPR023031">
    <property type="entry name" value="OPRT"/>
</dbReference>
<keyword evidence="3 6" id="KW-0328">Glycosyltransferase</keyword>
<comment type="function">
    <text evidence="6">Catalyzes the transfer of a ribosyl phosphate group from 5-phosphoribose 1-diphosphate to orotate, leading to the formation of orotidine monophosphate (OMP).</text>
</comment>
<dbReference type="Gene3D" id="3.40.50.2020">
    <property type="match status" value="1"/>
</dbReference>
<feature type="binding site" evidence="6">
    <location>
        <position position="126"/>
    </location>
    <ligand>
        <name>orotate</name>
        <dbReference type="ChEBI" id="CHEBI:30839"/>
    </ligand>
</feature>
<sequence>MLSDRERLLRLVKKSTRRGHFKLTTGKESSLYIDGRNFTLNSLGLYLATKLLSKKIRPEVTVLGGPTLGADPLIGGILLYQQARRKKQLKGLLVRKEAKKHALKNLVEGPAVKIGEKAVILDDTATTGASLLKTKRALEEKGLKVVQALVIVDRNEGARENLAQAGLALESLFDINDLV</sequence>
<evidence type="ECO:0000256" key="1">
    <source>
        <dbReference type="ARBA" id="ARBA00004889"/>
    </source>
</evidence>
<comment type="caution">
    <text evidence="6">Lacks conserved residue(s) required for the propagation of feature annotation.</text>
</comment>
<dbReference type="PANTHER" id="PTHR19278">
    <property type="entry name" value="OROTATE PHOSPHORIBOSYLTRANSFERASE"/>
    <property type="match status" value="1"/>
</dbReference>
<feature type="binding site" evidence="6">
    <location>
        <position position="95"/>
    </location>
    <ligand>
        <name>5-phospho-alpha-D-ribose 1-diphosphate</name>
        <dbReference type="ChEBI" id="CHEBI:58017"/>
        <note>ligand shared between dimeric partners</note>
    </ligand>
</feature>
<keyword evidence="4 6" id="KW-0808">Transferase</keyword>
<dbReference type="InterPro" id="IPR004467">
    <property type="entry name" value="Or_phspho_trans_dom"/>
</dbReference>